<keyword evidence="1" id="KW-1277">Toxin-antitoxin system</keyword>
<evidence type="ECO:0000256" key="1">
    <source>
        <dbReference type="ARBA" id="ARBA00022649"/>
    </source>
</evidence>
<sequence>MESLDFYCDIIAGDSLFYSDLVRKEIIETTDKLSKNPFKFQVDEYYSDSTLEVRRFFRWSYRVVYLVKESRVMILNVFHTSKHPTTIK</sequence>
<evidence type="ECO:0000313" key="2">
    <source>
        <dbReference type="EMBL" id="SMG52809.1"/>
    </source>
</evidence>
<gene>
    <name evidence="2" type="ORF">SAMN05661096_04015</name>
</gene>
<evidence type="ECO:0000313" key="3">
    <source>
        <dbReference type="Proteomes" id="UP000193804"/>
    </source>
</evidence>
<dbReference type="OrthoDB" id="1121556at2"/>
<keyword evidence="3" id="KW-1185">Reference proteome</keyword>
<protein>
    <submittedName>
        <fullName evidence="2">ParE toxin of type II toxin-antitoxin system, parDE</fullName>
    </submittedName>
</protein>
<name>A0A1X7LHZ4_9BACT</name>
<dbReference type="Pfam" id="PF05016">
    <property type="entry name" value="ParE_toxin"/>
    <property type="match status" value="1"/>
</dbReference>
<dbReference type="Gene3D" id="3.30.2310.20">
    <property type="entry name" value="RelE-like"/>
    <property type="match status" value="1"/>
</dbReference>
<dbReference type="InterPro" id="IPR035093">
    <property type="entry name" value="RelE/ParE_toxin_dom_sf"/>
</dbReference>
<dbReference type="EMBL" id="FXAW01000012">
    <property type="protein sequence ID" value="SMG52809.1"/>
    <property type="molecule type" value="Genomic_DNA"/>
</dbReference>
<proteinExistence type="predicted"/>
<dbReference type="AlphaFoldDB" id="A0A1X7LHZ4"/>
<dbReference type="InterPro" id="IPR007712">
    <property type="entry name" value="RelE/ParE_toxin"/>
</dbReference>
<dbReference type="STRING" id="1028.SAMN05661096_04015"/>
<reference evidence="3" key="1">
    <citation type="submission" date="2017-04" db="EMBL/GenBank/DDBJ databases">
        <authorList>
            <person name="Varghese N."/>
            <person name="Submissions S."/>
        </authorList>
    </citation>
    <scope>NUCLEOTIDE SEQUENCE [LARGE SCALE GENOMIC DNA]</scope>
    <source>
        <strain evidence="3">DSM 4125</strain>
    </source>
</reference>
<organism evidence="2 3">
    <name type="scientific">Marivirga sericea</name>
    <dbReference type="NCBI Taxonomy" id="1028"/>
    <lineage>
        <taxon>Bacteria</taxon>
        <taxon>Pseudomonadati</taxon>
        <taxon>Bacteroidota</taxon>
        <taxon>Cytophagia</taxon>
        <taxon>Cytophagales</taxon>
        <taxon>Marivirgaceae</taxon>
        <taxon>Marivirga</taxon>
    </lineage>
</organism>
<accession>A0A1X7LHZ4</accession>
<dbReference type="Proteomes" id="UP000193804">
    <property type="component" value="Unassembled WGS sequence"/>
</dbReference>